<dbReference type="OMA" id="GMGHSFD"/>
<evidence type="ECO:0000256" key="3">
    <source>
        <dbReference type="ARBA" id="ARBA00022617"/>
    </source>
</evidence>
<evidence type="ECO:0000256" key="10">
    <source>
        <dbReference type="ARBA" id="ARBA00023136"/>
    </source>
</evidence>
<dbReference type="Proteomes" id="UP000655225">
    <property type="component" value="Unassembled WGS sequence"/>
</dbReference>
<accession>A0A834YPT4</accession>
<evidence type="ECO:0000256" key="9">
    <source>
        <dbReference type="ARBA" id="ARBA00023033"/>
    </source>
</evidence>
<dbReference type="InterPro" id="IPR001128">
    <property type="entry name" value="Cyt_P450"/>
</dbReference>
<dbReference type="PROSITE" id="PS00086">
    <property type="entry name" value="CYTOCHROME_P450"/>
    <property type="match status" value="1"/>
</dbReference>
<reference evidence="14 15" key="1">
    <citation type="submission" date="2020-04" db="EMBL/GenBank/DDBJ databases">
        <title>Plant Genome Project.</title>
        <authorList>
            <person name="Zhang R.-G."/>
        </authorList>
    </citation>
    <scope>NUCLEOTIDE SEQUENCE [LARGE SCALE GENOMIC DNA]</scope>
    <source>
        <strain evidence="14">YNK0</strain>
        <tissue evidence="14">Leaf</tissue>
    </source>
</reference>
<dbReference type="GO" id="GO:0020037">
    <property type="term" value="F:heme binding"/>
    <property type="evidence" value="ECO:0007669"/>
    <property type="project" value="InterPro"/>
</dbReference>
<dbReference type="PROSITE" id="PS00018">
    <property type="entry name" value="EF_HAND_1"/>
    <property type="match status" value="1"/>
</dbReference>
<evidence type="ECO:0000256" key="7">
    <source>
        <dbReference type="ARBA" id="ARBA00023002"/>
    </source>
</evidence>
<comment type="cofactor">
    <cofactor evidence="11">
        <name>heme</name>
        <dbReference type="ChEBI" id="CHEBI:30413"/>
    </cofactor>
</comment>
<keyword evidence="3 11" id="KW-0349">Heme</keyword>
<dbReference type="Gene3D" id="1.10.630.10">
    <property type="entry name" value="Cytochrome P450"/>
    <property type="match status" value="1"/>
</dbReference>
<dbReference type="PANTHER" id="PTHR24282:SF20">
    <property type="entry name" value="CYTOCHROME P450 CYP749A22-LIKE"/>
    <property type="match status" value="1"/>
</dbReference>
<evidence type="ECO:0000256" key="6">
    <source>
        <dbReference type="ARBA" id="ARBA00022989"/>
    </source>
</evidence>
<keyword evidence="10 13" id="KW-0472">Membrane</keyword>
<dbReference type="Pfam" id="PF00067">
    <property type="entry name" value="p450"/>
    <property type="match status" value="1"/>
</dbReference>
<dbReference type="InterPro" id="IPR050665">
    <property type="entry name" value="Cytochrome_P450_Monooxygen"/>
</dbReference>
<evidence type="ECO:0000256" key="2">
    <source>
        <dbReference type="ARBA" id="ARBA00010617"/>
    </source>
</evidence>
<dbReference type="OrthoDB" id="1470350at2759"/>
<evidence type="ECO:0000313" key="15">
    <source>
        <dbReference type="Proteomes" id="UP000655225"/>
    </source>
</evidence>
<evidence type="ECO:0000256" key="1">
    <source>
        <dbReference type="ARBA" id="ARBA00004370"/>
    </source>
</evidence>
<dbReference type="InterPro" id="IPR018247">
    <property type="entry name" value="EF_Hand_1_Ca_BS"/>
</dbReference>
<evidence type="ECO:0000256" key="12">
    <source>
        <dbReference type="RuleBase" id="RU000461"/>
    </source>
</evidence>
<dbReference type="InterPro" id="IPR017972">
    <property type="entry name" value="Cyt_P450_CS"/>
</dbReference>
<keyword evidence="7 12" id="KW-0560">Oxidoreductase</keyword>
<gene>
    <name evidence="14" type="ORF">HHK36_024420</name>
</gene>
<proteinExistence type="inferred from homology"/>
<keyword evidence="5 11" id="KW-0479">Metal-binding</keyword>
<dbReference type="GO" id="GO:0016020">
    <property type="term" value="C:membrane"/>
    <property type="evidence" value="ECO:0007669"/>
    <property type="project" value="UniProtKB-SubCell"/>
</dbReference>
<dbReference type="PRINTS" id="PR00385">
    <property type="entry name" value="P450"/>
</dbReference>
<dbReference type="InterPro" id="IPR002401">
    <property type="entry name" value="Cyt_P450_E_grp-I"/>
</dbReference>
<sequence length="517" mass="59467">MGFETPVVLLLSSCVCLYLIFSLVKFLYKVWWNPIRIRKVMESQGIKGPSYRFIHGSTKEVMNMMKESMSRPMELSHDVFPRLQPHIHSWTQKYGMKYLSRYGPKAQLIVTEPELIKEILSNRDGAYPKTEVEGFIKKLLGDGLVTSEGKKWSKQRKLANHAFHAENLKGMIPEMIASVEIMLERWKHHEGKEIEVFEEFRIMTSEVISRMAFGSSYLEGKNIFEMLRKLAFITSTNTYKIRFPGIGKLIQTRDDIESDKLERGIQESTVQIIKRREEKVKIGELDGFGDDFLGFLVEANHDSDKNKRISVEDMVDECKTFYTSGHETATSLLTWTIFLLAIDTDWQEKARKEVIELFGKKNLNPDDSGIARLKTMNMIINESLRLYPPVVEYTRRVAREIRLGKLILPPNIQVNIPPLAVHHNPYIWGEDVHIFNPERFSEGVAKATNNNIAAFIPFGLGPRTCVGLNFVSIEVKLALSMILQRYAFTLSPAYVHMPVRVLITRPKHGLQIILHPL</sequence>
<dbReference type="GO" id="GO:0004497">
    <property type="term" value="F:monooxygenase activity"/>
    <property type="evidence" value="ECO:0007669"/>
    <property type="project" value="UniProtKB-KW"/>
</dbReference>
<dbReference type="GO" id="GO:0005506">
    <property type="term" value="F:iron ion binding"/>
    <property type="evidence" value="ECO:0007669"/>
    <property type="project" value="InterPro"/>
</dbReference>
<dbReference type="EMBL" id="JABCRI010000018">
    <property type="protein sequence ID" value="KAF8389902.1"/>
    <property type="molecule type" value="Genomic_DNA"/>
</dbReference>
<evidence type="ECO:0000256" key="5">
    <source>
        <dbReference type="ARBA" id="ARBA00022723"/>
    </source>
</evidence>
<feature type="binding site" description="axial binding residue" evidence="11">
    <location>
        <position position="465"/>
    </location>
    <ligand>
        <name>heme</name>
        <dbReference type="ChEBI" id="CHEBI:30413"/>
    </ligand>
    <ligandPart>
        <name>Fe</name>
        <dbReference type="ChEBI" id="CHEBI:18248"/>
    </ligandPart>
</feature>
<dbReference type="SUPFAM" id="SSF48264">
    <property type="entry name" value="Cytochrome P450"/>
    <property type="match status" value="1"/>
</dbReference>
<keyword evidence="9 12" id="KW-0503">Monooxygenase</keyword>
<comment type="similarity">
    <text evidence="2 12">Belongs to the cytochrome P450 family.</text>
</comment>
<keyword evidence="15" id="KW-1185">Reference proteome</keyword>
<evidence type="ECO:0000256" key="11">
    <source>
        <dbReference type="PIRSR" id="PIRSR602401-1"/>
    </source>
</evidence>
<dbReference type="AlphaFoldDB" id="A0A834YPT4"/>
<dbReference type="InterPro" id="IPR036396">
    <property type="entry name" value="Cyt_P450_sf"/>
</dbReference>
<name>A0A834YPT4_TETSI</name>
<evidence type="ECO:0008006" key="16">
    <source>
        <dbReference type="Google" id="ProtNLM"/>
    </source>
</evidence>
<evidence type="ECO:0000256" key="13">
    <source>
        <dbReference type="SAM" id="Phobius"/>
    </source>
</evidence>
<feature type="transmembrane region" description="Helical" evidence="13">
    <location>
        <begin position="6"/>
        <end position="28"/>
    </location>
</feature>
<keyword evidence="4 13" id="KW-0812">Transmembrane</keyword>
<keyword evidence="6 13" id="KW-1133">Transmembrane helix</keyword>
<evidence type="ECO:0000256" key="4">
    <source>
        <dbReference type="ARBA" id="ARBA00022692"/>
    </source>
</evidence>
<keyword evidence="8 11" id="KW-0408">Iron</keyword>
<dbReference type="GO" id="GO:0016705">
    <property type="term" value="F:oxidoreductase activity, acting on paired donors, with incorporation or reduction of molecular oxygen"/>
    <property type="evidence" value="ECO:0007669"/>
    <property type="project" value="InterPro"/>
</dbReference>
<protein>
    <recommendedName>
        <fullName evidence="16">Cytochrome P450</fullName>
    </recommendedName>
</protein>
<comment type="subcellular location">
    <subcellularLocation>
        <location evidence="1">Membrane</location>
    </subcellularLocation>
</comment>
<evidence type="ECO:0000313" key="14">
    <source>
        <dbReference type="EMBL" id="KAF8389902.1"/>
    </source>
</evidence>
<evidence type="ECO:0000256" key="8">
    <source>
        <dbReference type="ARBA" id="ARBA00023004"/>
    </source>
</evidence>
<dbReference type="PANTHER" id="PTHR24282">
    <property type="entry name" value="CYTOCHROME P450 FAMILY MEMBER"/>
    <property type="match status" value="1"/>
</dbReference>
<dbReference type="PRINTS" id="PR00463">
    <property type="entry name" value="EP450I"/>
</dbReference>
<comment type="caution">
    <text evidence="14">The sequence shown here is derived from an EMBL/GenBank/DDBJ whole genome shotgun (WGS) entry which is preliminary data.</text>
</comment>
<organism evidence="14 15">
    <name type="scientific">Tetracentron sinense</name>
    <name type="common">Spur-leaf</name>
    <dbReference type="NCBI Taxonomy" id="13715"/>
    <lineage>
        <taxon>Eukaryota</taxon>
        <taxon>Viridiplantae</taxon>
        <taxon>Streptophyta</taxon>
        <taxon>Embryophyta</taxon>
        <taxon>Tracheophyta</taxon>
        <taxon>Spermatophyta</taxon>
        <taxon>Magnoliopsida</taxon>
        <taxon>Trochodendrales</taxon>
        <taxon>Trochodendraceae</taxon>
        <taxon>Tetracentron</taxon>
    </lineage>
</organism>